<gene>
    <name evidence="1" type="ORF">DIABBA_LOCUS4466</name>
</gene>
<reference evidence="1" key="1">
    <citation type="submission" date="2022-01" db="EMBL/GenBank/DDBJ databases">
        <authorList>
            <person name="King R."/>
        </authorList>
    </citation>
    <scope>NUCLEOTIDE SEQUENCE</scope>
</reference>
<evidence type="ECO:0000313" key="2">
    <source>
        <dbReference type="Proteomes" id="UP001153709"/>
    </source>
</evidence>
<dbReference type="OrthoDB" id="6627600at2759"/>
<keyword evidence="2" id="KW-1185">Reference proteome</keyword>
<sequence length="184" mass="21299">MCTQFITFVRYDTNNDIQEDVLFCFPLETNTTGKCLLDTFMKRTSKYDIDWGKCIATCTHGAKAMTGRKSGLVVKLQEIMPNAKSRHCFLHREALASKALPPEMDCVMKTITKVVNSIKEKALQTRIFRKICEDMGALFENLYHTEVRWLSRGNVLKRVFHLIAELLMYFKDEKSPYENQSDPI</sequence>
<name>A0A9N9SWE8_DIABA</name>
<evidence type="ECO:0008006" key="3">
    <source>
        <dbReference type="Google" id="ProtNLM"/>
    </source>
</evidence>
<dbReference type="AlphaFoldDB" id="A0A9N9SWE8"/>
<organism evidence="1 2">
    <name type="scientific">Diabrotica balteata</name>
    <name type="common">Banded cucumber beetle</name>
    <dbReference type="NCBI Taxonomy" id="107213"/>
    <lineage>
        <taxon>Eukaryota</taxon>
        <taxon>Metazoa</taxon>
        <taxon>Ecdysozoa</taxon>
        <taxon>Arthropoda</taxon>
        <taxon>Hexapoda</taxon>
        <taxon>Insecta</taxon>
        <taxon>Pterygota</taxon>
        <taxon>Neoptera</taxon>
        <taxon>Endopterygota</taxon>
        <taxon>Coleoptera</taxon>
        <taxon>Polyphaga</taxon>
        <taxon>Cucujiformia</taxon>
        <taxon>Chrysomeloidea</taxon>
        <taxon>Chrysomelidae</taxon>
        <taxon>Galerucinae</taxon>
        <taxon>Diabroticina</taxon>
        <taxon>Diabroticites</taxon>
        <taxon>Diabrotica</taxon>
    </lineage>
</organism>
<dbReference type="Proteomes" id="UP001153709">
    <property type="component" value="Chromosome 3"/>
</dbReference>
<protein>
    <recommendedName>
        <fullName evidence="3">Zinc finger BED domain-containing protein 5</fullName>
    </recommendedName>
</protein>
<accession>A0A9N9SWE8</accession>
<proteinExistence type="predicted"/>
<dbReference type="EMBL" id="OU898278">
    <property type="protein sequence ID" value="CAG9830805.1"/>
    <property type="molecule type" value="Genomic_DNA"/>
</dbReference>
<evidence type="ECO:0000313" key="1">
    <source>
        <dbReference type="EMBL" id="CAG9830805.1"/>
    </source>
</evidence>
<dbReference type="PANTHER" id="PTHR45913:SF19">
    <property type="entry name" value="LOW QUALITY PROTEIN: ZINC FINGER BED DOMAIN-CONTAINING PROTEIN 5-LIKE"/>
    <property type="match status" value="1"/>
</dbReference>
<dbReference type="PANTHER" id="PTHR45913">
    <property type="entry name" value="EPM2A-INTERACTING PROTEIN 1"/>
    <property type="match status" value="1"/>
</dbReference>